<name>A0ABY7WMT1_9SPHI</name>
<dbReference type="Proteomes" id="UP001221558">
    <property type="component" value="Chromosome"/>
</dbReference>
<gene>
    <name evidence="2" type="ORF">PQ465_20380</name>
</gene>
<proteinExistence type="predicted"/>
<keyword evidence="3" id="KW-1185">Reference proteome</keyword>
<keyword evidence="1" id="KW-0812">Transmembrane</keyword>
<accession>A0ABY7WMT1</accession>
<organism evidence="2 3">
    <name type="scientific">Sphingobacterium oryzagri</name>
    <dbReference type="NCBI Taxonomy" id="3025669"/>
    <lineage>
        <taxon>Bacteria</taxon>
        <taxon>Pseudomonadati</taxon>
        <taxon>Bacteroidota</taxon>
        <taxon>Sphingobacteriia</taxon>
        <taxon>Sphingobacteriales</taxon>
        <taxon>Sphingobacteriaceae</taxon>
        <taxon>Sphingobacterium</taxon>
    </lineage>
</organism>
<dbReference type="RefSeq" id="WP_274267372.1">
    <property type="nucleotide sequence ID" value="NZ_CP117880.1"/>
</dbReference>
<keyword evidence="1" id="KW-1133">Transmembrane helix</keyword>
<evidence type="ECO:0000313" key="3">
    <source>
        <dbReference type="Proteomes" id="UP001221558"/>
    </source>
</evidence>
<reference evidence="2 3" key="1">
    <citation type="submission" date="2023-02" db="EMBL/GenBank/DDBJ databases">
        <title>Genome sequence of Sphingobacterium sp. KACC 22765.</title>
        <authorList>
            <person name="Kim S."/>
            <person name="Heo J."/>
            <person name="Kwon S.-W."/>
        </authorList>
    </citation>
    <scope>NUCLEOTIDE SEQUENCE [LARGE SCALE GENOMIC DNA]</scope>
    <source>
        <strain evidence="2 3">KACC 22765</strain>
    </source>
</reference>
<evidence type="ECO:0008006" key="4">
    <source>
        <dbReference type="Google" id="ProtNLM"/>
    </source>
</evidence>
<feature type="transmembrane region" description="Helical" evidence="1">
    <location>
        <begin position="198"/>
        <end position="215"/>
    </location>
</feature>
<evidence type="ECO:0000313" key="2">
    <source>
        <dbReference type="EMBL" id="WDF68639.1"/>
    </source>
</evidence>
<keyword evidence="1" id="KW-0472">Membrane</keyword>
<dbReference type="EMBL" id="CP117880">
    <property type="protein sequence ID" value="WDF68639.1"/>
    <property type="molecule type" value="Genomic_DNA"/>
</dbReference>
<feature type="transmembrane region" description="Helical" evidence="1">
    <location>
        <begin position="149"/>
        <end position="172"/>
    </location>
</feature>
<evidence type="ECO:0000256" key="1">
    <source>
        <dbReference type="SAM" id="Phobius"/>
    </source>
</evidence>
<sequence>MDTNFVVFRRFTNQEEAVALYGILATRGISSSMEDNSPPVDITFAGNSVTKVYEVLISPDHFPLAEALLEEEAKRSLNDVDPDHYLYSFTDKELFDLLATSDQWSTFDLLLAKKILSQRGHQLDESQLKALRDSRIQELAKPVEKQTKWIILGYVFSFAGGLIGMIIGYSLAASKKTLPDGSSVYTYAESVRKHGRNIFLIGLAAFLLSLFLKIYQEI</sequence>
<protein>
    <recommendedName>
        <fullName evidence="4">DUF2007 domain-containing protein</fullName>
    </recommendedName>
</protein>